<evidence type="ECO:0000256" key="1">
    <source>
        <dbReference type="SAM" id="Phobius"/>
    </source>
</evidence>
<dbReference type="EMBL" id="JABWUV010000002">
    <property type="protein sequence ID" value="KAF6379111.1"/>
    <property type="molecule type" value="Genomic_DNA"/>
</dbReference>
<name>A0A7J7ZYA2_MYOMY</name>
<proteinExistence type="predicted"/>
<gene>
    <name evidence="2" type="ORF">mMyoMyo1_009945</name>
</gene>
<dbReference type="AlphaFoldDB" id="A0A7J7ZYA2"/>
<feature type="transmembrane region" description="Helical" evidence="1">
    <location>
        <begin position="79"/>
        <end position="103"/>
    </location>
</feature>
<sequence length="121" mass="13179">MAGLGALWSLAGALDKGTCFQSTMKESCVFPQLLGFSVTQFPCVKIEFVPFSISPIGYSRRSIIGLSLLSSLMMQDRPITYRIAVCVCVCVCVCVFGGGCFLWTREIYTGRPASFLVLNSL</sequence>
<protein>
    <submittedName>
        <fullName evidence="2">Uncharacterized protein</fullName>
    </submittedName>
</protein>
<keyword evidence="1" id="KW-0472">Membrane</keyword>
<keyword evidence="3" id="KW-1185">Reference proteome</keyword>
<keyword evidence="1" id="KW-0812">Transmembrane</keyword>
<dbReference type="Proteomes" id="UP000527355">
    <property type="component" value="Unassembled WGS sequence"/>
</dbReference>
<evidence type="ECO:0000313" key="2">
    <source>
        <dbReference type="EMBL" id="KAF6379111.1"/>
    </source>
</evidence>
<accession>A0A7J7ZYA2</accession>
<comment type="caution">
    <text evidence="2">The sequence shown here is derived from an EMBL/GenBank/DDBJ whole genome shotgun (WGS) entry which is preliminary data.</text>
</comment>
<organism evidence="2 3">
    <name type="scientific">Myotis myotis</name>
    <name type="common">Greater mouse-eared bat</name>
    <name type="synonym">Vespertilio myotis</name>
    <dbReference type="NCBI Taxonomy" id="51298"/>
    <lineage>
        <taxon>Eukaryota</taxon>
        <taxon>Metazoa</taxon>
        <taxon>Chordata</taxon>
        <taxon>Craniata</taxon>
        <taxon>Vertebrata</taxon>
        <taxon>Euteleostomi</taxon>
        <taxon>Mammalia</taxon>
        <taxon>Eutheria</taxon>
        <taxon>Laurasiatheria</taxon>
        <taxon>Chiroptera</taxon>
        <taxon>Yangochiroptera</taxon>
        <taxon>Vespertilionidae</taxon>
        <taxon>Myotis</taxon>
    </lineage>
</organism>
<keyword evidence="1" id="KW-1133">Transmembrane helix</keyword>
<reference evidence="2 3" key="1">
    <citation type="journal article" date="2020" name="Nature">
        <title>Six reference-quality genomes reveal evolution of bat adaptations.</title>
        <authorList>
            <person name="Jebb D."/>
            <person name="Huang Z."/>
            <person name="Pippel M."/>
            <person name="Hughes G.M."/>
            <person name="Lavrichenko K."/>
            <person name="Devanna P."/>
            <person name="Winkler S."/>
            <person name="Jermiin L.S."/>
            <person name="Skirmuntt E.C."/>
            <person name="Katzourakis A."/>
            <person name="Burkitt-Gray L."/>
            <person name="Ray D.A."/>
            <person name="Sullivan K.A.M."/>
            <person name="Roscito J.G."/>
            <person name="Kirilenko B.M."/>
            <person name="Davalos L.M."/>
            <person name="Corthals A.P."/>
            <person name="Power M.L."/>
            <person name="Jones G."/>
            <person name="Ransome R.D."/>
            <person name="Dechmann D.K.N."/>
            <person name="Locatelli A.G."/>
            <person name="Puechmaille S.J."/>
            <person name="Fedrigo O."/>
            <person name="Jarvis E.D."/>
            <person name="Hiller M."/>
            <person name="Vernes S.C."/>
            <person name="Myers E.W."/>
            <person name="Teeling E.C."/>
        </authorList>
    </citation>
    <scope>NUCLEOTIDE SEQUENCE [LARGE SCALE GENOMIC DNA]</scope>
    <source>
        <strain evidence="2">MMyoMyo1</strain>
        <tissue evidence="2">Flight muscle</tissue>
    </source>
</reference>
<evidence type="ECO:0000313" key="3">
    <source>
        <dbReference type="Proteomes" id="UP000527355"/>
    </source>
</evidence>